<dbReference type="InterPro" id="IPR038213">
    <property type="entry name" value="IFI6/IFI27-like_sf"/>
</dbReference>
<dbReference type="Gene3D" id="6.10.110.10">
    <property type="match status" value="1"/>
</dbReference>
<protein>
    <submittedName>
        <fullName evidence="7">Uncharacterized protein</fullName>
    </submittedName>
</protein>
<accession>A0AAN8QIE0</accession>
<dbReference type="Pfam" id="PF06140">
    <property type="entry name" value="Ifi-6-16"/>
    <property type="match status" value="1"/>
</dbReference>
<evidence type="ECO:0000256" key="5">
    <source>
        <dbReference type="ARBA" id="ARBA00023136"/>
    </source>
</evidence>
<evidence type="ECO:0000313" key="8">
    <source>
        <dbReference type="Proteomes" id="UP001356427"/>
    </source>
</evidence>
<evidence type="ECO:0000256" key="6">
    <source>
        <dbReference type="SAM" id="SignalP"/>
    </source>
</evidence>
<comment type="caution">
    <text evidence="7">The sequence shown here is derived from an EMBL/GenBank/DDBJ whole genome shotgun (WGS) entry which is preliminary data.</text>
</comment>
<keyword evidence="8" id="KW-1185">Reference proteome</keyword>
<keyword evidence="6" id="KW-0732">Signal</keyword>
<keyword evidence="5" id="KW-0472">Membrane</keyword>
<comment type="subcellular location">
    <subcellularLocation>
        <location evidence="1">Membrane</location>
        <topology evidence="1">Multi-pass membrane protein</topology>
    </subcellularLocation>
</comment>
<keyword evidence="4" id="KW-1133">Transmembrane helix</keyword>
<evidence type="ECO:0000256" key="2">
    <source>
        <dbReference type="ARBA" id="ARBA00007262"/>
    </source>
</evidence>
<dbReference type="InterPro" id="IPR009311">
    <property type="entry name" value="IFI6/IFI27-like"/>
</dbReference>
<feature type="chain" id="PRO_5042945175" evidence="6">
    <location>
        <begin position="17"/>
        <end position="119"/>
    </location>
</feature>
<feature type="signal peptide" evidence="6">
    <location>
        <begin position="1"/>
        <end position="16"/>
    </location>
</feature>
<evidence type="ECO:0000256" key="1">
    <source>
        <dbReference type="ARBA" id="ARBA00004141"/>
    </source>
</evidence>
<dbReference type="AlphaFoldDB" id="A0AAN8QIE0"/>
<sequence length="119" mass="12014">MMTDLFCLYILSLIQSQRNHGTSYLYCGRSRSRGSGGLGSSCPRSCRVCYRRWHRRKIPCAAGMMASAASASGGGVLAGSIVAVLQSAGAAGLAGSTTAVLAGVGGTVGWLTAAAAALI</sequence>
<keyword evidence="3" id="KW-0812">Transmembrane</keyword>
<name>A0AAN8QIE0_9TELE</name>
<proteinExistence type="inferred from homology"/>
<evidence type="ECO:0000313" key="7">
    <source>
        <dbReference type="EMBL" id="KAK6307144.1"/>
    </source>
</evidence>
<evidence type="ECO:0000256" key="4">
    <source>
        <dbReference type="ARBA" id="ARBA00022989"/>
    </source>
</evidence>
<reference evidence="7 8" key="1">
    <citation type="submission" date="2021-04" db="EMBL/GenBank/DDBJ databases">
        <authorList>
            <person name="De Guttry C."/>
            <person name="Zahm M."/>
            <person name="Klopp C."/>
            <person name="Cabau C."/>
            <person name="Louis A."/>
            <person name="Berthelot C."/>
            <person name="Parey E."/>
            <person name="Roest Crollius H."/>
            <person name="Montfort J."/>
            <person name="Robinson-Rechavi M."/>
            <person name="Bucao C."/>
            <person name="Bouchez O."/>
            <person name="Gislard M."/>
            <person name="Lluch J."/>
            <person name="Milhes M."/>
            <person name="Lampietro C."/>
            <person name="Lopez Roques C."/>
            <person name="Donnadieu C."/>
            <person name="Braasch I."/>
            <person name="Desvignes T."/>
            <person name="Postlethwait J."/>
            <person name="Bobe J."/>
            <person name="Wedekind C."/>
            <person name="Guiguen Y."/>
        </authorList>
    </citation>
    <scope>NUCLEOTIDE SEQUENCE [LARGE SCALE GENOMIC DNA]</scope>
    <source>
        <strain evidence="7">Cs_M1</strain>
        <tissue evidence="7">Blood</tissue>
    </source>
</reference>
<dbReference type="Proteomes" id="UP001356427">
    <property type="component" value="Unassembled WGS sequence"/>
</dbReference>
<comment type="similarity">
    <text evidence="2">Belongs to the IFI6/IFI27 family.</text>
</comment>
<organism evidence="7 8">
    <name type="scientific">Coregonus suidteri</name>
    <dbReference type="NCBI Taxonomy" id="861788"/>
    <lineage>
        <taxon>Eukaryota</taxon>
        <taxon>Metazoa</taxon>
        <taxon>Chordata</taxon>
        <taxon>Craniata</taxon>
        <taxon>Vertebrata</taxon>
        <taxon>Euteleostomi</taxon>
        <taxon>Actinopterygii</taxon>
        <taxon>Neopterygii</taxon>
        <taxon>Teleostei</taxon>
        <taxon>Protacanthopterygii</taxon>
        <taxon>Salmoniformes</taxon>
        <taxon>Salmonidae</taxon>
        <taxon>Coregoninae</taxon>
        <taxon>Coregonus</taxon>
    </lineage>
</organism>
<dbReference type="GO" id="GO:0016020">
    <property type="term" value="C:membrane"/>
    <property type="evidence" value="ECO:0007669"/>
    <property type="project" value="UniProtKB-SubCell"/>
</dbReference>
<evidence type="ECO:0000256" key="3">
    <source>
        <dbReference type="ARBA" id="ARBA00022692"/>
    </source>
</evidence>
<dbReference type="EMBL" id="JAGTTL010000020">
    <property type="protein sequence ID" value="KAK6307144.1"/>
    <property type="molecule type" value="Genomic_DNA"/>
</dbReference>
<gene>
    <name evidence="7" type="ORF">J4Q44_G00222920</name>
</gene>